<accession>A0A1Y1ZYZ8</accession>
<keyword evidence="6 8" id="KW-0539">Nucleus</keyword>
<evidence type="ECO:0000259" key="11">
    <source>
        <dbReference type="Pfam" id="PF08221"/>
    </source>
</evidence>
<dbReference type="InterPro" id="IPR036388">
    <property type="entry name" value="WH-like_DNA-bd_sf"/>
</dbReference>
<dbReference type="InterPro" id="IPR039748">
    <property type="entry name" value="RPC3"/>
</dbReference>
<feature type="domain" description="RNA polymerase III Rpc82 C -terminal" evidence="10">
    <location>
        <begin position="293"/>
        <end position="577"/>
    </location>
</feature>
<dbReference type="PANTHER" id="PTHR12949">
    <property type="entry name" value="RNA POLYMERASE III DNA DIRECTED -RELATED"/>
    <property type="match status" value="1"/>
</dbReference>
<evidence type="ECO:0000256" key="3">
    <source>
        <dbReference type="ARBA" id="ARBA00011206"/>
    </source>
</evidence>
<dbReference type="GO" id="GO:0003697">
    <property type="term" value="F:single-stranded DNA binding"/>
    <property type="evidence" value="ECO:0007669"/>
    <property type="project" value="UniProtKB-UniRule"/>
</dbReference>
<feature type="domain" description="RNA polymerase III subunit RPC82-related helix-turn-helix" evidence="11">
    <location>
        <begin position="13"/>
        <end position="70"/>
    </location>
</feature>
<feature type="compositionally biased region" description="Low complexity" evidence="9">
    <location>
        <begin position="198"/>
        <end position="210"/>
    </location>
</feature>
<dbReference type="GO" id="GO:0005666">
    <property type="term" value="C:RNA polymerase III complex"/>
    <property type="evidence" value="ECO:0007669"/>
    <property type="project" value="UniProtKB-UniRule"/>
</dbReference>
<dbReference type="EMBL" id="MCFA01000025">
    <property type="protein sequence ID" value="ORY15466.1"/>
    <property type="molecule type" value="Genomic_DNA"/>
</dbReference>
<evidence type="ECO:0000313" key="14">
    <source>
        <dbReference type="Proteomes" id="UP000193144"/>
    </source>
</evidence>
<feature type="region of interest" description="Disordered" evidence="9">
    <location>
        <begin position="355"/>
        <end position="376"/>
    </location>
</feature>
<protein>
    <recommendedName>
        <fullName evidence="8">DNA-directed RNA polymerase III subunit RPC3</fullName>
        <shortName evidence="8">RNA polymerase III subunit C3</shortName>
    </recommendedName>
</protein>
<organism evidence="13 14">
    <name type="scientific">Clohesyomyces aquaticus</name>
    <dbReference type="NCBI Taxonomy" id="1231657"/>
    <lineage>
        <taxon>Eukaryota</taxon>
        <taxon>Fungi</taxon>
        <taxon>Dikarya</taxon>
        <taxon>Ascomycota</taxon>
        <taxon>Pezizomycotina</taxon>
        <taxon>Dothideomycetes</taxon>
        <taxon>Pleosporomycetidae</taxon>
        <taxon>Pleosporales</taxon>
        <taxon>Lindgomycetaceae</taxon>
        <taxon>Clohesyomyces</taxon>
    </lineage>
</organism>
<proteinExistence type="inferred from homology"/>
<evidence type="ECO:0000256" key="5">
    <source>
        <dbReference type="ARBA" id="ARBA00023163"/>
    </source>
</evidence>
<keyword evidence="4 8" id="KW-0240">DNA-directed RNA polymerase</keyword>
<evidence type="ECO:0000259" key="10">
    <source>
        <dbReference type="Pfam" id="PF05645"/>
    </source>
</evidence>
<evidence type="ECO:0000256" key="8">
    <source>
        <dbReference type="RuleBase" id="RU367076"/>
    </source>
</evidence>
<keyword evidence="14" id="KW-1185">Reference proteome</keyword>
<dbReference type="InterPro" id="IPR008806">
    <property type="entry name" value="RNA_pol_III_Rpc82_C"/>
</dbReference>
<feature type="region of interest" description="Disordered" evidence="9">
    <location>
        <begin position="130"/>
        <end position="181"/>
    </location>
</feature>
<evidence type="ECO:0000256" key="6">
    <source>
        <dbReference type="ARBA" id="ARBA00023242"/>
    </source>
</evidence>
<dbReference type="OrthoDB" id="272392at2759"/>
<feature type="region of interest" description="Disordered" evidence="9">
    <location>
        <begin position="198"/>
        <end position="230"/>
    </location>
</feature>
<evidence type="ECO:0000256" key="4">
    <source>
        <dbReference type="ARBA" id="ARBA00022478"/>
    </source>
</evidence>
<dbReference type="Gene3D" id="1.10.10.10">
    <property type="entry name" value="Winged helix-like DNA-binding domain superfamily/Winged helix DNA-binding domain"/>
    <property type="match status" value="2"/>
</dbReference>
<keyword evidence="5 8" id="KW-0804">Transcription</keyword>
<dbReference type="PANTHER" id="PTHR12949:SF0">
    <property type="entry name" value="DNA-DIRECTED RNA POLYMERASE III SUBUNIT RPC3"/>
    <property type="match status" value="1"/>
</dbReference>
<comment type="function">
    <text evidence="7 8">DNA-dependent RNA polymerase catalyzes the transcription of DNA into RNA using the four ribonucleoside triphosphates as substrates. Specific core component of RNA polymerase III which synthesizes small RNAs, such as 5S rRNA and tRNAs.</text>
</comment>
<evidence type="ECO:0000256" key="2">
    <source>
        <dbReference type="ARBA" id="ARBA00006835"/>
    </source>
</evidence>
<comment type="subcellular location">
    <subcellularLocation>
        <location evidence="1 8">Nucleus</location>
    </subcellularLocation>
</comment>
<dbReference type="Pfam" id="PF05645">
    <property type="entry name" value="RNA_pol_Rpc82"/>
    <property type="match status" value="1"/>
</dbReference>
<dbReference type="STRING" id="1231657.A0A1Y1ZYZ8"/>
<evidence type="ECO:0000256" key="1">
    <source>
        <dbReference type="ARBA" id="ARBA00004123"/>
    </source>
</evidence>
<sequence>MPPLQRDPPILQELCTLLVNDQYGELASKVFSVLCRTGRTTLAGVVRASYLNGKQIKHGLVSLIQQHLIFHYAADPRVTYYEIDWQQAYSLLRYGRMASMIESRYGPKVANILLNLVTYGHARIEDLNNAYFPPPESNNGDESDDGQVNGKTSAKGKGNGINGSAKINGVNGTSKELPDELQDDESHVKLLANGDAHATNGHAHAANGDAPPTNGDAPLANGDGPLANGDGDVGGEVKEATNAKGPTSKGKGKIAKGKEIAIEVEPEHEVSDAEESENNIRSIPELHDLIYLLILNGWIVPVQPNHYLSPGDIHEIALQEILDGQHQGQMPTGTKDKEALVGSVAARKRLIREESLAMETPKTRKRKREDRELDRPSKRLRIMGVEKWSSSKNSNYQDRDTVPELDLNLVVRVNMEKLSVAMRTEHLVRLVERRLCRVTARIYEAMLWALEFNQQRCYEPWPEPPAPPEPGIAAYVDPGLLITAKDIMKVLPRNLDLCEGIDPDFIVKLIPGHRVTSKGFIEPPINLYDLSIKEKLELIEKHIWQLSFDPFNFVTWHSKRTGQCAEWHIEYDKIARIMIQNEVDNTVAKKTDVLGVKLVRALKKKGRCDELEMCEAMMMNSNDIRPLVCDLAMKGIVQTQEIPKVDRREAKLSWHLAWFDLQRTREKLLHDTYKGMVRLMQRLNYEKERVKDLLAKAERSDVVGNEDKYLSPGEREALQKFQKVEEALWVQLGREDELVAVLRDFTGPFVSV</sequence>
<comment type="similarity">
    <text evidence="2 8">Belongs to the RNA polymerase beta chain family.</text>
</comment>
<reference evidence="13 14" key="1">
    <citation type="submission" date="2016-07" db="EMBL/GenBank/DDBJ databases">
        <title>Pervasive Adenine N6-methylation of Active Genes in Fungi.</title>
        <authorList>
            <consortium name="DOE Joint Genome Institute"/>
            <person name="Mondo S.J."/>
            <person name="Dannebaum R.O."/>
            <person name="Kuo R.C."/>
            <person name="Labutti K."/>
            <person name="Haridas S."/>
            <person name="Kuo A."/>
            <person name="Salamov A."/>
            <person name="Ahrendt S.R."/>
            <person name="Lipzen A."/>
            <person name="Sullivan W."/>
            <person name="Andreopoulos W.B."/>
            <person name="Clum A."/>
            <person name="Lindquist E."/>
            <person name="Daum C."/>
            <person name="Ramamoorthy G.K."/>
            <person name="Gryganskyi A."/>
            <person name="Culley D."/>
            <person name="Magnuson J.K."/>
            <person name="James T.Y."/>
            <person name="O'Malley M.A."/>
            <person name="Stajich J.E."/>
            <person name="Spatafora J.W."/>
            <person name="Visel A."/>
            <person name="Grigoriev I.V."/>
        </authorList>
    </citation>
    <scope>NUCLEOTIDE SEQUENCE [LARGE SCALE GENOMIC DNA]</scope>
    <source>
        <strain evidence="13 14">CBS 115471</strain>
    </source>
</reference>
<comment type="subunit">
    <text evidence="3 8">Component of the RNA polymerase III (Pol III) complex consisting of 17 subunits.</text>
</comment>
<comment type="caution">
    <text evidence="13">The sequence shown here is derived from an EMBL/GenBank/DDBJ whole genome shotgun (WGS) entry which is preliminary data.</text>
</comment>
<gene>
    <name evidence="13" type="ORF">BCR34DRAFT_558863</name>
</gene>
<dbReference type="GO" id="GO:0006351">
    <property type="term" value="P:DNA-templated transcription"/>
    <property type="evidence" value="ECO:0007669"/>
    <property type="project" value="InterPro"/>
</dbReference>
<dbReference type="InterPro" id="IPR055207">
    <property type="entry name" value="POLR3C_WHD"/>
</dbReference>
<dbReference type="Pfam" id="PF08221">
    <property type="entry name" value="HTH_9"/>
    <property type="match status" value="1"/>
</dbReference>
<evidence type="ECO:0000259" key="12">
    <source>
        <dbReference type="Pfam" id="PF22536"/>
    </source>
</evidence>
<evidence type="ECO:0000256" key="7">
    <source>
        <dbReference type="ARBA" id="ARBA00025127"/>
    </source>
</evidence>
<feature type="domain" description="DNA-directed RNA polymerase III subunit RPC3 winged-helix" evidence="12">
    <location>
        <begin position="583"/>
        <end position="655"/>
    </location>
</feature>
<dbReference type="Pfam" id="PF22536">
    <property type="entry name" value="WHD_POLR3C"/>
    <property type="match status" value="1"/>
</dbReference>
<dbReference type="InterPro" id="IPR013197">
    <property type="entry name" value="RNA_pol_III_RPC82-rel_HTH"/>
</dbReference>
<name>A0A1Y1ZYZ8_9PLEO</name>
<dbReference type="AlphaFoldDB" id="A0A1Y1ZYZ8"/>
<dbReference type="Proteomes" id="UP000193144">
    <property type="component" value="Unassembled WGS sequence"/>
</dbReference>
<evidence type="ECO:0000313" key="13">
    <source>
        <dbReference type="EMBL" id="ORY15466.1"/>
    </source>
</evidence>
<evidence type="ECO:0000256" key="9">
    <source>
        <dbReference type="SAM" id="MobiDB-lite"/>
    </source>
</evidence>